<name>G0AD29_COLFT</name>
<proteinExistence type="predicted"/>
<dbReference type="AlphaFoldDB" id="G0AD29"/>
<reference evidence="2 3" key="1">
    <citation type="journal article" date="2004" name="Environ. Microbiol.">
        <title>Phylogeny-function analysis of (meta)genomic libraries: screening for expression of ribosomal RNA genes by large-insert library fluorescent in situ hybridization (LIL-FISH).</title>
        <authorList>
            <person name="Leveau J.H."/>
            <person name="Gerards S."/>
            <person name="de Boer W."/>
            <person name="van Veen J.A."/>
        </authorList>
    </citation>
    <scope>NUCLEOTIDE SEQUENCE [LARGE SCALE GENOMIC DNA]</scope>
    <source>
        <strain evidence="2 3">Ter331</strain>
    </source>
</reference>
<dbReference type="HOGENOM" id="CLU_020336_13_3_4"/>
<dbReference type="RefSeq" id="WP_014007365.1">
    <property type="nucleotide sequence ID" value="NC_015856.1"/>
</dbReference>
<reference evidence="2 3" key="2">
    <citation type="journal article" date="2006" name="J. Microbiol. Methods">
        <title>Genomic flank-sequencing of plasposon insertion sites for rapid identification of functional genes.</title>
        <authorList>
            <person name="Leveau J.H."/>
            <person name="Gerards S."/>
            <person name="Fritsche K."/>
            <person name="Zondag G."/>
            <person name="van Veen J.A."/>
        </authorList>
    </citation>
    <scope>NUCLEOTIDE SEQUENCE [LARGE SCALE GENOMIC DNA]</scope>
    <source>
        <strain evidence="2 3">Ter331</strain>
    </source>
</reference>
<dbReference type="InterPro" id="IPR000073">
    <property type="entry name" value="AB_hydrolase_1"/>
</dbReference>
<reference evidence="2 3" key="5">
    <citation type="journal article" date="2011" name="ISME J.">
        <title>Dual transcriptional profiling of a bacterial/fungal confrontation: Collimonas fungivorans versus Aspergillus niger.</title>
        <authorList>
            <person name="Mela F."/>
            <person name="Fritsche K."/>
            <person name="de Boer W."/>
            <person name="van Veen J.A."/>
            <person name="de Graaff L.H."/>
            <person name="van den Berg M."/>
            <person name="Leveau J.H."/>
        </authorList>
    </citation>
    <scope>NUCLEOTIDE SEQUENCE [LARGE SCALE GENOMIC DNA]</scope>
    <source>
        <strain evidence="2 3">Ter331</strain>
    </source>
</reference>
<dbReference type="GO" id="GO:0004301">
    <property type="term" value="F:epoxide hydrolase activity"/>
    <property type="evidence" value="ECO:0007669"/>
    <property type="project" value="UniProtKB-EC"/>
</dbReference>
<evidence type="ECO:0000313" key="3">
    <source>
        <dbReference type="Proteomes" id="UP000008392"/>
    </source>
</evidence>
<dbReference type="InterPro" id="IPR029058">
    <property type="entry name" value="AB_hydrolase_fold"/>
</dbReference>
<organism evidence="2 3">
    <name type="scientific">Collimonas fungivorans (strain Ter331)</name>
    <dbReference type="NCBI Taxonomy" id="1005048"/>
    <lineage>
        <taxon>Bacteria</taxon>
        <taxon>Pseudomonadati</taxon>
        <taxon>Pseudomonadota</taxon>
        <taxon>Betaproteobacteria</taxon>
        <taxon>Burkholderiales</taxon>
        <taxon>Oxalobacteraceae</taxon>
        <taxon>Collimonas</taxon>
    </lineage>
</organism>
<dbReference type="eggNOG" id="COG0596">
    <property type="taxonomic scope" value="Bacteria"/>
</dbReference>
<dbReference type="PRINTS" id="PR00111">
    <property type="entry name" value="ABHYDROLASE"/>
</dbReference>
<reference evidence="3" key="6">
    <citation type="submission" date="2011-05" db="EMBL/GenBank/DDBJ databases">
        <title>Complete sequence of Collimonas fungivorans Ter331.</title>
        <authorList>
            <person name="Leveau J.H."/>
        </authorList>
    </citation>
    <scope>NUCLEOTIDE SEQUENCE [LARGE SCALE GENOMIC DNA]</scope>
    <source>
        <strain evidence="3">Ter331</strain>
    </source>
</reference>
<dbReference type="PANTHER" id="PTHR43798">
    <property type="entry name" value="MONOACYLGLYCEROL LIPASE"/>
    <property type="match status" value="1"/>
</dbReference>
<evidence type="ECO:0000313" key="2">
    <source>
        <dbReference type="EMBL" id="AEK63213.1"/>
    </source>
</evidence>
<sequence length="289" mass="31933">MNKNDFEALRKFIDTPSGRISYVEQGTGPVALFVHGVLVNGYLWRHQLSELSAIRRCIAVDLLAHGATEIKPDQDVSSAANALMLRQFLDALEIDSVDLVGNDGGGGMAQIFAAANPQCVRSLTLTDCDTHDNWPPEAFKPFLALSAGGGLSGALHTMLSDKGFYRSVNALGPAYEDPASVSDEAIEIYLRPHLASAERTRDLERFLAAFDCADTVSVEAQLKKLHAPTLIAWGSDDIFFDVEWSHWLEKTIPGTRRRVQLDGARLFFPEERWQAFNAELRAHWRHAAA</sequence>
<dbReference type="Pfam" id="PF00561">
    <property type="entry name" value="Abhydrolase_1"/>
    <property type="match status" value="1"/>
</dbReference>
<feature type="domain" description="AB hydrolase-1" evidence="1">
    <location>
        <begin position="32"/>
        <end position="131"/>
    </location>
</feature>
<evidence type="ECO:0000259" key="1">
    <source>
        <dbReference type="Pfam" id="PF00561"/>
    </source>
</evidence>
<dbReference type="InterPro" id="IPR050266">
    <property type="entry name" value="AB_hydrolase_sf"/>
</dbReference>
<dbReference type="SUPFAM" id="SSF53474">
    <property type="entry name" value="alpha/beta-Hydrolases"/>
    <property type="match status" value="1"/>
</dbReference>
<keyword evidence="2" id="KW-0378">Hydrolase</keyword>
<reference evidence="2 3" key="4">
    <citation type="journal article" date="2010" name="Environ. Microbiol.">
        <title>The bacterial genus Collimonas: mycophagy, weathering and other adaptive solutions to life in oligotrophic soil environments.</title>
        <authorList>
            <person name="Leveau J.H."/>
            <person name="Uroz S."/>
            <person name="de Boer W."/>
        </authorList>
    </citation>
    <scope>NUCLEOTIDE SEQUENCE [LARGE SCALE GENOMIC DNA]</scope>
    <source>
        <strain evidence="2 3">Ter331</strain>
    </source>
</reference>
<dbReference type="EMBL" id="CP002745">
    <property type="protein sequence ID" value="AEK63213.1"/>
    <property type="molecule type" value="Genomic_DNA"/>
</dbReference>
<dbReference type="EC" id="3.3.2.10" evidence="2"/>
<gene>
    <name evidence="2" type="ordered locus">CFU_3389</name>
</gene>
<dbReference type="KEGG" id="cfu:CFU_3389"/>
<accession>G0AD29</accession>
<keyword evidence="3" id="KW-1185">Reference proteome</keyword>
<dbReference type="Proteomes" id="UP000008392">
    <property type="component" value="Chromosome"/>
</dbReference>
<dbReference type="STRING" id="1005048.CFU_3389"/>
<protein>
    <submittedName>
        <fullName evidence="2">Putative hydrolase</fullName>
        <ecNumber evidence="2">3.3.2.10</ecNumber>
    </submittedName>
</protein>
<dbReference type="Gene3D" id="3.40.50.1820">
    <property type="entry name" value="alpha/beta hydrolase"/>
    <property type="match status" value="1"/>
</dbReference>
<reference evidence="2 3" key="3">
    <citation type="journal article" date="2008" name="FEMS Microbiol. Ecol.">
        <title>Identification and characterization of genes underlying chitinolysis in Collimonas fungivorans Ter331.</title>
        <authorList>
            <person name="Fritsche K."/>
            <person name="de Boer W."/>
            <person name="Gerards S."/>
            <person name="van den Berg M."/>
            <person name="van Veen J.A."/>
            <person name="Leveau J.H."/>
        </authorList>
    </citation>
    <scope>NUCLEOTIDE SEQUENCE [LARGE SCALE GENOMIC DNA]</scope>
    <source>
        <strain evidence="2 3">Ter331</strain>
    </source>
</reference>